<protein>
    <submittedName>
        <fullName evidence="10">Energy-coupling factor transporter ATPase</fullName>
    </submittedName>
</protein>
<dbReference type="Proteomes" id="UP001410648">
    <property type="component" value="Unassembled WGS sequence"/>
</dbReference>
<keyword evidence="11" id="KW-1185">Reference proteome</keyword>
<evidence type="ECO:0000256" key="4">
    <source>
        <dbReference type="ARBA" id="ARBA00022475"/>
    </source>
</evidence>
<dbReference type="RefSeq" id="WP_346025220.1">
    <property type="nucleotide sequence ID" value="NZ_BAAADA010000172.1"/>
</dbReference>
<evidence type="ECO:0000256" key="8">
    <source>
        <dbReference type="ARBA" id="ARBA00023136"/>
    </source>
</evidence>
<feature type="domain" description="ABC transporter" evidence="9">
    <location>
        <begin position="261"/>
        <end position="488"/>
    </location>
</feature>
<keyword evidence="7" id="KW-1278">Translocase</keyword>
<keyword evidence="5" id="KW-0547">Nucleotide-binding</keyword>
<dbReference type="EMBL" id="BAAADA010000172">
    <property type="protein sequence ID" value="GAA0491317.1"/>
    <property type="molecule type" value="Genomic_DNA"/>
</dbReference>
<evidence type="ECO:0000256" key="6">
    <source>
        <dbReference type="ARBA" id="ARBA00022840"/>
    </source>
</evidence>
<dbReference type="InterPro" id="IPR017871">
    <property type="entry name" value="ABC_transporter-like_CS"/>
</dbReference>
<dbReference type="CDD" id="cd03225">
    <property type="entry name" value="ABC_cobalt_CbiO_domain1"/>
    <property type="match status" value="2"/>
</dbReference>
<dbReference type="InterPro" id="IPR003593">
    <property type="entry name" value="AAA+_ATPase"/>
</dbReference>
<keyword evidence="4" id="KW-1003">Cell membrane</keyword>
<reference evidence="10 11" key="1">
    <citation type="journal article" date="2019" name="Int. J. Syst. Evol. Microbiol.">
        <title>The Global Catalogue of Microorganisms (GCM) 10K type strain sequencing project: providing services to taxonomists for standard genome sequencing and annotation.</title>
        <authorList>
            <consortium name="The Broad Institute Genomics Platform"/>
            <consortium name="The Broad Institute Genome Sequencing Center for Infectious Disease"/>
            <person name="Wu L."/>
            <person name="Ma J."/>
        </authorList>
    </citation>
    <scope>NUCLEOTIDE SEQUENCE [LARGE SCALE GENOMIC DNA]</scope>
    <source>
        <strain evidence="10 11">JCM 14232</strain>
    </source>
</reference>
<dbReference type="SMART" id="SM00382">
    <property type="entry name" value="AAA"/>
    <property type="match status" value="2"/>
</dbReference>
<evidence type="ECO:0000313" key="10">
    <source>
        <dbReference type="EMBL" id="GAA0491317.1"/>
    </source>
</evidence>
<accession>A0ABN1B6Z7</accession>
<dbReference type="InterPro" id="IPR003439">
    <property type="entry name" value="ABC_transporter-like_ATP-bd"/>
</dbReference>
<evidence type="ECO:0000256" key="3">
    <source>
        <dbReference type="ARBA" id="ARBA00022448"/>
    </source>
</evidence>
<dbReference type="Pfam" id="PF00005">
    <property type="entry name" value="ABC_tran"/>
    <property type="match status" value="2"/>
</dbReference>
<comment type="similarity">
    <text evidence="2">Belongs to the ABC transporter superfamily.</text>
</comment>
<dbReference type="PROSITE" id="PS50893">
    <property type="entry name" value="ABC_TRANSPORTER_2"/>
    <property type="match status" value="2"/>
</dbReference>
<dbReference type="PROSITE" id="PS00211">
    <property type="entry name" value="ABC_TRANSPORTER_1"/>
    <property type="match status" value="2"/>
</dbReference>
<dbReference type="InterPro" id="IPR015856">
    <property type="entry name" value="ABC_transpr_CbiO/EcfA_su"/>
</dbReference>
<dbReference type="InterPro" id="IPR050095">
    <property type="entry name" value="ECF_ABC_transporter_ATP-bd"/>
</dbReference>
<evidence type="ECO:0000313" key="11">
    <source>
        <dbReference type="Proteomes" id="UP001410648"/>
    </source>
</evidence>
<evidence type="ECO:0000259" key="9">
    <source>
        <dbReference type="PROSITE" id="PS50893"/>
    </source>
</evidence>
<dbReference type="Gene3D" id="3.40.50.300">
    <property type="entry name" value="P-loop containing nucleotide triphosphate hydrolases"/>
    <property type="match status" value="2"/>
</dbReference>
<name>A0ABN1B6Z7_9LACT</name>
<proteinExistence type="inferred from homology"/>
<evidence type="ECO:0000256" key="2">
    <source>
        <dbReference type="ARBA" id="ARBA00005417"/>
    </source>
</evidence>
<keyword evidence="8" id="KW-0472">Membrane</keyword>
<organism evidence="10 11">
    <name type="scientific">Alkalibacterium indicireducens</name>
    <dbReference type="NCBI Taxonomy" id="398758"/>
    <lineage>
        <taxon>Bacteria</taxon>
        <taxon>Bacillati</taxon>
        <taxon>Bacillota</taxon>
        <taxon>Bacilli</taxon>
        <taxon>Lactobacillales</taxon>
        <taxon>Carnobacteriaceae</taxon>
        <taxon>Alkalibacterium</taxon>
    </lineage>
</organism>
<keyword evidence="3" id="KW-0813">Transport</keyword>
<dbReference type="PANTHER" id="PTHR43553:SF19">
    <property type="entry name" value="HMP_THIAMINE IMPORT ATP-BINDING PROTEIN YKOD-RELATED"/>
    <property type="match status" value="1"/>
</dbReference>
<dbReference type="PANTHER" id="PTHR43553">
    <property type="entry name" value="HEAVY METAL TRANSPORTER"/>
    <property type="match status" value="1"/>
</dbReference>
<evidence type="ECO:0000256" key="7">
    <source>
        <dbReference type="ARBA" id="ARBA00022967"/>
    </source>
</evidence>
<evidence type="ECO:0000256" key="1">
    <source>
        <dbReference type="ARBA" id="ARBA00004202"/>
    </source>
</evidence>
<evidence type="ECO:0000256" key="5">
    <source>
        <dbReference type="ARBA" id="ARBA00022741"/>
    </source>
</evidence>
<gene>
    <name evidence="10" type="ORF">GCM10008936_18500</name>
</gene>
<dbReference type="SUPFAM" id="SSF52540">
    <property type="entry name" value="P-loop containing nucleoside triphosphate hydrolases"/>
    <property type="match status" value="2"/>
</dbReference>
<dbReference type="InterPro" id="IPR027417">
    <property type="entry name" value="P-loop_NTPase"/>
</dbReference>
<keyword evidence="6" id="KW-0067">ATP-binding</keyword>
<feature type="domain" description="ABC transporter" evidence="9">
    <location>
        <begin position="6"/>
        <end position="242"/>
    </location>
</feature>
<sequence>MNEPVLSIKNLTFEIDGKQLIDQVSLDIQPGETVLLCGRSGSGKSTLANLINGYYPEYGGKQAVDRLAIKGEDISRLSVVERSDKVQTIFQNARLSFSMRTLREEMVFCLENKRKAVSEINQVIEQKAALFGLRNLLDRSFDDLSGGELQKAAFICASLTDVPLFIMDEPFANMDDETVETYMSYINELTASGKAVLIIDHHVKRWADVDRWLLMDAKQQLTDLSELADQESRIRRLMAEGIWLDELELNRKPVQSDESVLELDNVSVFYEETVRRSFFKKETRIHTLIEEASFELKKGSLTALIGPSGVGKSSLFKAILKAAPYKGDIRLNQDDTKKLKPKDLYAQVGLVFQDPSLQFVKTTLLDEMAVSLRAWETVEESQVEPEARAILSKHGFEQKEKQSPWVISQGQQRRLAVICMTVGKQQLLLVDEPTYGQDAANAKLIMDKLSELCQAGMTCLFTSHDRHLVDAYADQIVEIREKRVWKQR</sequence>
<comment type="subcellular location">
    <subcellularLocation>
        <location evidence="1">Cell membrane</location>
        <topology evidence="1">Peripheral membrane protein</topology>
    </subcellularLocation>
</comment>
<comment type="caution">
    <text evidence="10">The sequence shown here is derived from an EMBL/GenBank/DDBJ whole genome shotgun (WGS) entry which is preliminary data.</text>
</comment>